<name>A0A410PXF1_9FIRM</name>
<dbReference type="RefSeq" id="WP_128746401.1">
    <property type="nucleotide sequence ID" value="NZ_CP035281.1"/>
</dbReference>
<dbReference type="GO" id="GO:0003824">
    <property type="term" value="F:catalytic activity"/>
    <property type="evidence" value="ECO:0007669"/>
    <property type="project" value="InterPro"/>
</dbReference>
<evidence type="ECO:0000313" key="1">
    <source>
        <dbReference type="EMBL" id="QAT43623.1"/>
    </source>
</evidence>
<dbReference type="AlphaFoldDB" id="A0A410PXF1"/>
<dbReference type="InterPro" id="IPR035994">
    <property type="entry name" value="Nucleoside_phosphorylase_sf"/>
</dbReference>
<keyword evidence="2" id="KW-1185">Reference proteome</keyword>
<gene>
    <name evidence="1" type="ORF">EQM06_10540</name>
</gene>
<dbReference type="Gene3D" id="3.40.50.1580">
    <property type="entry name" value="Nucleoside phosphorylase domain"/>
    <property type="match status" value="1"/>
</dbReference>
<evidence type="ECO:0000313" key="2">
    <source>
        <dbReference type="Proteomes" id="UP000287601"/>
    </source>
</evidence>
<accession>A0A410PXF1</accession>
<proteinExistence type="predicted"/>
<dbReference type="EMBL" id="CP035281">
    <property type="protein sequence ID" value="QAT43623.1"/>
    <property type="molecule type" value="Genomic_DNA"/>
</dbReference>
<sequence length="47" mass="5273">MATGEKFVWTKRKEINEQFSPLCADMETAAVAHTCYVNKVPLLQCGL</sequence>
<dbReference type="KEGG" id="amij:EQM06_10540"/>
<organism evidence="1 2">
    <name type="scientific">Aminipila luticellarii</name>
    <dbReference type="NCBI Taxonomy" id="2507160"/>
    <lineage>
        <taxon>Bacteria</taxon>
        <taxon>Bacillati</taxon>
        <taxon>Bacillota</taxon>
        <taxon>Clostridia</taxon>
        <taxon>Peptostreptococcales</taxon>
        <taxon>Anaerovoracaceae</taxon>
        <taxon>Aminipila</taxon>
    </lineage>
</organism>
<dbReference type="Proteomes" id="UP000287601">
    <property type="component" value="Chromosome"/>
</dbReference>
<dbReference type="GO" id="GO:0009116">
    <property type="term" value="P:nucleoside metabolic process"/>
    <property type="evidence" value="ECO:0007669"/>
    <property type="project" value="InterPro"/>
</dbReference>
<protein>
    <submittedName>
        <fullName evidence="1">Uncharacterized protein</fullName>
    </submittedName>
</protein>
<dbReference type="OrthoDB" id="9792278at2"/>
<reference evidence="1 2" key="1">
    <citation type="submission" date="2019-01" db="EMBL/GenBank/DDBJ databases">
        <title>Draft genomes of a novel of Aminipila strains.</title>
        <authorList>
            <person name="Ma S."/>
        </authorList>
    </citation>
    <scope>NUCLEOTIDE SEQUENCE [LARGE SCALE GENOMIC DNA]</scope>
    <source>
        <strain evidence="2">JN-39</strain>
    </source>
</reference>
<dbReference type="SUPFAM" id="SSF53167">
    <property type="entry name" value="Purine and uridine phosphorylases"/>
    <property type="match status" value="1"/>
</dbReference>